<dbReference type="EMBL" id="WUML01000020">
    <property type="protein sequence ID" value="MXO02266.1"/>
    <property type="molecule type" value="Genomic_DNA"/>
</dbReference>
<organism evidence="8 9">
    <name type="scientific">Shinella zoogloeoides</name>
    <name type="common">Crabtreella saccharophila</name>
    <dbReference type="NCBI Taxonomy" id="352475"/>
    <lineage>
        <taxon>Bacteria</taxon>
        <taxon>Pseudomonadati</taxon>
        <taxon>Pseudomonadota</taxon>
        <taxon>Alphaproteobacteria</taxon>
        <taxon>Hyphomicrobiales</taxon>
        <taxon>Rhizobiaceae</taxon>
        <taxon>Shinella</taxon>
    </lineage>
</organism>
<dbReference type="Pfam" id="PF02899">
    <property type="entry name" value="Phage_int_SAM_1"/>
    <property type="match status" value="1"/>
</dbReference>
<feature type="domain" description="Tyr recombinase" evidence="6">
    <location>
        <begin position="258"/>
        <end position="446"/>
    </location>
</feature>
<dbReference type="Pfam" id="PF20172">
    <property type="entry name" value="DUF6538"/>
    <property type="match status" value="1"/>
</dbReference>
<gene>
    <name evidence="8" type="ORF">GR156_18255</name>
</gene>
<evidence type="ECO:0000259" key="6">
    <source>
        <dbReference type="PROSITE" id="PS51898"/>
    </source>
</evidence>
<dbReference type="InterPro" id="IPR002104">
    <property type="entry name" value="Integrase_catalytic"/>
</dbReference>
<protein>
    <submittedName>
        <fullName evidence="8">Tyrosine-type recombinase/integrase</fullName>
    </submittedName>
</protein>
<accession>A0A6N8TJ62</accession>
<proteinExistence type="inferred from homology"/>
<evidence type="ECO:0000313" key="8">
    <source>
        <dbReference type="EMBL" id="MXO02266.1"/>
    </source>
</evidence>
<dbReference type="InterPro" id="IPR046668">
    <property type="entry name" value="DUF6538"/>
</dbReference>
<evidence type="ECO:0000256" key="4">
    <source>
        <dbReference type="ARBA" id="ARBA00023172"/>
    </source>
</evidence>
<dbReference type="Gene3D" id="1.10.443.10">
    <property type="entry name" value="Intergrase catalytic core"/>
    <property type="match status" value="1"/>
</dbReference>
<dbReference type="PROSITE" id="PS51898">
    <property type="entry name" value="TYR_RECOMBINASE"/>
    <property type="match status" value="1"/>
</dbReference>
<dbReference type="InterPro" id="IPR044068">
    <property type="entry name" value="CB"/>
</dbReference>
<keyword evidence="2" id="KW-0229">DNA integration</keyword>
<evidence type="ECO:0000259" key="7">
    <source>
        <dbReference type="PROSITE" id="PS51900"/>
    </source>
</evidence>
<dbReference type="RefSeq" id="WP_160787565.1">
    <property type="nucleotide sequence ID" value="NZ_CP086610.1"/>
</dbReference>
<dbReference type="OrthoDB" id="7222937at2"/>
<dbReference type="SUPFAM" id="SSF56349">
    <property type="entry name" value="DNA breaking-rejoining enzymes"/>
    <property type="match status" value="1"/>
</dbReference>
<dbReference type="PANTHER" id="PTHR30349:SF41">
    <property type="entry name" value="INTEGRASE_RECOMBINASE PROTEIN MJ0367-RELATED"/>
    <property type="match status" value="1"/>
</dbReference>
<name>A0A6N8TJ62_SHIZO</name>
<evidence type="ECO:0000256" key="1">
    <source>
        <dbReference type="ARBA" id="ARBA00008857"/>
    </source>
</evidence>
<dbReference type="InterPro" id="IPR050090">
    <property type="entry name" value="Tyrosine_recombinase_XerCD"/>
</dbReference>
<evidence type="ECO:0000256" key="3">
    <source>
        <dbReference type="ARBA" id="ARBA00023125"/>
    </source>
</evidence>
<dbReference type="GO" id="GO:0015074">
    <property type="term" value="P:DNA integration"/>
    <property type="evidence" value="ECO:0007669"/>
    <property type="project" value="UniProtKB-KW"/>
</dbReference>
<dbReference type="InterPro" id="IPR010998">
    <property type="entry name" value="Integrase_recombinase_N"/>
</dbReference>
<dbReference type="Proteomes" id="UP000440304">
    <property type="component" value="Unassembled WGS sequence"/>
</dbReference>
<keyword evidence="4" id="KW-0233">DNA recombination</keyword>
<dbReference type="PANTHER" id="PTHR30349">
    <property type="entry name" value="PHAGE INTEGRASE-RELATED"/>
    <property type="match status" value="1"/>
</dbReference>
<dbReference type="InterPro" id="IPR004107">
    <property type="entry name" value="Integrase_SAM-like_N"/>
</dbReference>
<dbReference type="GO" id="GO:0003677">
    <property type="term" value="F:DNA binding"/>
    <property type="evidence" value="ECO:0007669"/>
    <property type="project" value="UniProtKB-UniRule"/>
</dbReference>
<evidence type="ECO:0000256" key="2">
    <source>
        <dbReference type="ARBA" id="ARBA00022908"/>
    </source>
</evidence>
<keyword evidence="3 5" id="KW-0238">DNA-binding</keyword>
<reference evidence="8 9" key="1">
    <citation type="submission" date="2019-12" db="EMBL/GenBank/DDBJ databases">
        <title>Shinella granuli gen. nov., sp. nov., and proposal of the reclassification of Zoogloea ramigera ATCC 19623 as Shinella zoogloeoides sp. nov.</title>
        <authorList>
            <person name="Gao J."/>
        </authorList>
    </citation>
    <scope>NUCLEOTIDE SEQUENCE [LARGE SCALE GENOMIC DNA]</scope>
    <source>
        <strain evidence="8 9">DSM 287</strain>
    </source>
</reference>
<dbReference type="InterPro" id="IPR013762">
    <property type="entry name" value="Integrase-like_cat_sf"/>
</dbReference>
<dbReference type="Pfam" id="PF00589">
    <property type="entry name" value="Phage_integrase"/>
    <property type="match status" value="1"/>
</dbReference>
<dbReference type="InterPro" id="IPR011010">
    <property type="entry name" value="DNA_brk_join_enz"/>
</dbReference>
<dbReference type="PROSITE" id="PS51900">
    <property type="entry name" value="CB"/>
    <property type="match status" value="1"/>
</dbReference>
<dbReference type="Gene3D" id="1.10.150.130">
    <property type="match status" value="1"/>
</dbReference>
<sequence>MRGLKYWFKRDIPAAIRPHFGGKSAYLVNLETGDIRAAMERRDEIKRETDRLYRDAREGRSIAPASDTIQQKAEMWAKEIAEAKGDPHSWTAKITGRKSEEVRDEEVADPRELVEREAERIEQSHGKEGRERFLNLVQGNVDVEHHMETYLKEARLAPKTTDERRNLIKRFAAWAKIKGLSLRQIDRSKAGAYFSEAIAPLNERTARKHYGAVKLYWDYLVARGHVRGENPWAGQRMPDRGRRVERGGKADERPFTGEEIKTLLYSAFPRGMKKDFESQIADAMRIAALSGMRLAELVTLWVEECPLDEEGNGYFDIRQGKTAAAARRVPMHPDLVEIVKRRMEGKGPQDWLFHELAEEKNASDVFGKRFANYRAKLTVDDKRPGQRRSLVNFHSFRRWFVTQAEQAGVPESTISSVVGHEEGRKSITLGVYSGGPAWQQMRACVNAVRLPE</sequence>
<dbReference type="AlphaFoldDB" id="A0A6N8TJ62"/>
<comment type="similarity">
    <text evidence="1">Belongs to the 'phage' integrase family.</text>
</comment>
<evidence type="ECO:0000256" key="5">
    <source>
        <dbReference type="PROSITE-ProRule" id="PRU01248"/>
    </source>
</evidence>
<dbReference type="GO" id="GO:0006310">
    <property type="term" value="P:DNA recombination"/>
    <property type="evidence" value="ECO:0007669"/>
    <property type="project" value="UniProtKB-KW"/>
</dbReference>
<evidence type="ECO:0000313" key="9">
    <source>
        <dbReference type="Proteomes" id="UP000440304"/>
    </source>
</evidence>
<comment type="caution">
    <text evidence="8">The sequence shown here is derived from an EMBL/GenBank/DDBJ whole genome shotgun (WGS) entry which is preliminary data.</text>
</comment>
<feature type="domain" description="Core-binding (CB)" evidence="7">
    <location>
        <begin position="141"/>
        <end position="221"/>
    </location>
</feature>